<feature type="domain" description="Restriction endonuclease type II DpnII-like" evidence="2">
    <location>
        <begin position="3"/>
        <end position="290"/>
    </location>
</feature>
<dbReference type="SUPFAM" id="SSF52980">
    <property type="entry name" value="Restriction endonuclease-like"/>
    <property type="match status" value="1"/>
</dbReference>
<accession>E6LZ22</accession>
<dbReference type="GO" id="GO:0009307">
    <property type="term" value="P:DNA restriction-modification system"/>
    <property type="evidence" value="ECO:0007669"/>
    <property type="project" value="UniProtKB-UniRule"/>
</dbReference>
<dbReference type="InterPro" id="IPR007637">
    <property type="entry name" value="Restrct_endonuc_II_DpnII-like"/>
</dbReference>
<evidence type="ECO:0000259" key="2">
    <source>
        <dbReference type="Pfam" id="PF04556"/>
    </source>
</evidence>
<evidence type="ECO:0000313" key="4">
    <source>
        <dbReference type="Proteomes" id="UP000005573"/>
    </source>
</evidence>
<gene>
    <name evidence="3" type="ORF">HMPREF0388_1109</name>
</gene>
<dbReference type="GO" id="GO:0003677">
    <property type="term" value="F:DNA binding"/>
    <property type="evidence" value="ECO:0007669"/>
    <property type="project" value="UniProtKB-UniRule"/>
</dbReference>
<dbReference type="InterPro" id="IPR021191">
    <property type="entry name" value="Restrct_endonuc_II_DpnII"/>
</dbReference>
<comment type="similarity">
    <text evidence="1">Belongs to the DpnII type II restriction endonuclease family.</text>
</comment>
<dbReference type="Proteomes" id="UP000005573">
    <property type="component" value="Unassembled WGS sequence"/>
</dbReference>
<evidence type="ECO:0000313" key="3">
    <source>
        <dbReference type="EMBL" id="EFU79878.1"/>
    </source>
</evidence>
<keyword evidence="1" id="KW-0378">Hydrolase</keyword>
<reference evidence="3 4" key="1">
    <citation type="submission" date="2010-12" db="EMBL/GenBank/DDBJ databases">
        <authorList>
            <person name="Muzny D."/>
            <person name="Qin X."/>
            <person name="Deng J."/>
            <person name="Jiang H."/>
            <person name="Liu Y."/>
            <person name="Qu J."/>
            <person name="Song X.-Z."/>
            <person name="Zhang L."/>
            <person name="Thornton R."/>
            <person name="Coyle M."/>
            <person name="Francisco L."/>
            <person name="Jackson L."/>
            <person name="Javaid M."/>
            <person name="Korchina V."/>
            <person name="Kovar C."/>
            <person name="Mata R."/>
            <person name="Mathew T."/>
            <person name="Ngo R."/>
            <person name="Nguyen L."/>
            <person name="Nguyen N."/>
            <person name="Okwuonu G."/>
            <person name="Ongeri F."/>
            <person name="Pham C."/>
            <person name="Simmons D."/>
            <person name="Wilczek-Boney K."/>
            <person name="Hale W."/>
            <person name="Jakkamsetti A."/>
            <person name="Pham P."/>
            <person name="Ruth R."/>
            <person name="San Lucas F."/>
            <person name="Warren J."/>
            <person name="Zhang J."/>
            <person name="Zhao Z."/>
            <person name="Zhou C."/>
            <person name="Zhu D."/>
            <person name="Lee S."/>
            <person name="Bess C."/>
            <person name="Blankenburg K."/>
            <person name="Forbes L."/>
            <person name="Fu Q."/>
            <person name="Gubbala S."/>
            <person name="Hirani K."/>
            <person name="Jayaseelan J.C."/>
            <person name="Lara F."/>
            <person name="Munidasa M."/>
            <person name="Palculict T."/>
            <person name="Patil S."/>
            <person name="Pu L.-L."/>
            <person name="Saada N."/>
            <person name="Tang L."/>
            <person name="Weissenberger G."/>
            <person name="Zhu Y."/>
            <person name="Hemphill L."/>
            <person name="Shang Y."/>
            <person name="Youmans B."/>
            <person name="Ayvaz T."/>
            <person name="Ross M."/>
            <person name="Santibanez J."/>
            <person name="Aqrawi P."/>
            <person name="Gross S."/>
            <person name="Joshi V."/>
            <person name="Fowler G."/>
            <person name="Nazareth L."/>
            <person name="Reid J."/>
            <person name="Worley K."/>
            <person name="Petrosino J."/>
            <person name="Highlander S."/>
            <person name="Gibbs R."/>
        </authorList>
    </citation>
    <scope>NUCLEOTIDE SEQUENCE [LARGE SCALE GENOMIC DNA]</scope>
    <source>
        <strain evidence="3 4">ATCC 51333</strain>
    </source>
</reference>
<organism evidence="3 4">
    <name type="scientific">Mobiluncus curtisii ATCC 51333</name>
    <dbReference type="NCBI Taxonomy" id="887326"/>
    <lineage>
        <taxon>Bacteria</taxon>
        <taxon>Bacillati</taxon>
        <taxon>Actinomycetota</taxon>
        <taxon>Actinomycetes</taxon>
        <taxon>Actinomycetales</taxon>
        <taxon>Actinomycetaceae</taxon>
        <taxon>Mobiluncus</taxon>
    </lineage>
</organism>
<keyword evidence="1" id="KW-0540">Nuclease</keyword>
<protein>
    <recommendedName>
        <fullName evidence="1">Type-2 restriction enzyme</fullName>
        <ecNumber evidence="1">3.1.21.4</ecNumber>
    </recommendedName>
</protein>
<proteinExistence type="inferred from homology"/>
<dbReference type="GO" id="GO:0009036">
    <property type="term" value="F:type II site-specific deoxyribonuclease activity"/>
    <property type="evidence" value="ECO:0007669"/>
    <property type="project" value="UniProtKB-UniRule"/>
</dbReference>
<comment type="catalytic activity">
    <reaction evidence="1">
        <text>Endonucleolytic cleavage of DNA to give specific double-stranded fragments with terminal 5'-phosphates.</text>
        <dbReference type="EC" id="3.1.21.4"/>
    </reaction>
</comment>
<keyword evidence="1" id="KW-0680">Restriction system</keyword>
<dbReference type="EC" id="3.1.21.4" evidence="1"/>
<comment type="caution">
    <text evidence="3">The sequence shown here is derived from an EMBL/GenBank/DDBJ whole genome shotgun (WGS) entry which is preliminary data.</text>
</comment>
<sequence length="296" mass="33966">MRDFETWIGNFKESIATYDYYADWEKIFRQTDSIKVELNILNSLVGSKNIYSDFMNLISRYPEVRRAIPILIAKRETTISILDPDEGYRLFDFSAVHLSDQDCALFMEKSGLFNLISNRIVDNLYDYVTGVEAGLDSNARKNRGGHLMEDLVESYLKQAGLRCEKDSRKKPDPGTYFKEMNTNNLRLWGLNMNPLTNSGKSSKRFDFVVCTDTTIFGIETNFYGSGGSKLNETARSYKQLAQEAQQIPGFQFVWFTDGKGWNSARGNLRETFENMEHIYSISDLEDGICTKIFTNS</sequence>
<dbReference type="InterPro" id="IPR011335">
    <property type="entry name" value="Restrct_endonuc-II-like"/>
</dbReference>
<name>E6LZ22_9ACTO</name>
<comment type="function">
    <text evidence="1">A P subtype restriction enzyme that recognizes the double-stranded unmethylated sequence 5'-GATC-3'.</text>
</comment>
<evidence type="ECO:0000256" key="1">
    <source>
        <dbReference type="PIRNR" id="PIRNR016080"/>
    </source>
</evidence>
<dbReference type="RefSeq" id="WP_004009526.1">
    <property type="nucleotide sequence ID" value="NZ_GL622340.1"/>
</dbReference>
<dbReference type="AlphaFoldDB" id="E6LZ22"/>
<dbReference type="EMBL" id="AEPY01000009">
    <property type="protein sequence ID" value="EFU79878.1"/>
    <property type="molecule type" value="Genomic_DNA"/>
</dbReference>
<keyword evidence="1 3" id="KW-0255">Endonuclease</keyword>
<dbReference type="Pfam" id="PF04556">
    <property type="entry name" value="DpnII"/>
    <property type="match status" value="1"/>
</dbReference>
<dbReference type="HOGENOM" id="CLU_089327_0_0_11"/>
<dbReference type="PIRSF" id="PIRSF016080">
    <property type="entry name" value="Restrict_endonuc_II_DpmII"/>
    <property type="match status" value="1"/>
</dbReference>